<feature type="non-terminal residue" evidence="1">
    <location>
        <position position="1"/>
    </location>
</feature>
<comment type="caution">
    <text evidence="1">The sequence shown here is derived from an EMBL/GenBank/DDBJ whole genome shotgun (WGS) entry which is preliminary data.</text>
</comment>
<evidence type="ECO:0000313" key="2">
    <source>
        <dbReference type="Proteomes" id="UP001206692"/>
    </source>
</evidence>
<protein>
    <submittedName>
        <fullName evidence="1">N-acetyl-gamma-glutamyl-phosphate reductase</fullName>
        <ecNumber evidence="1">1.2.1.38</ecNumber>
    </submittedName>
</protein>
<gene>
    <name evidence="1" type="ORF">NE675_12480</name>
</gene>
<name>A0ABT1SVJ6_9FIRM</name>
<proteinExistence type="predicted"/>
<dbReference type="SUPFAM" id="SSF55347">
    <property type="entry name" value="Glyceraldehyde-3-phosphate dehydrogenase-like, C-terminal domain"/>
    <property type="match status" value="1"/>
</dbReference>
<feature type="non-terminal residue" evidence="1">
    <location>
        <position position="69"/>
    </location>
</feature>
<dbReference type="Gene3D" id="3.30.360.10">
    <property type="entry name" value="Dihydrodipicolinate Reductase, domain 2"/>
    <property type="match status" value="1"/>
</dbReference>
<evidence type="ECO:0000313" key="1">
    <source>
        <dbReference type="EMBL" id="MCQ5343824.1"/>
    </source>
</evidence>
<organism evidence="1 2">
    <name type="scientific">Megasphaera massiliensis</name>
    <dbReference type="NCBI Taxonomy" id="1232428"/>
    <lineage>
        <taxon>Bacteria</taxon>
        <taxon>Bacillati</taxon>
        <taxon>Bacillota</taxon>
        <taxon>Negativicutes</taxon>
        <taxon>Veillonellales</taxon>
        <taxon>Veillonellaceae</taxon>
        <taxon>Megasphaera</taxon>
    </lineage>
</organism>
<sequence>TKKVTAKDVWNILAELFEGGPFIHFLDFGVDKGGFISANDMSDYDDMEILVTGNDQRILVTSLFDNLGK</sequence>
<dbReference type="EMBL" id="JANGEW010000327">
    <property type="protein sequence ID" value="MCQ5343824.1"/>
    <property type="molecule type" value="Genomic_DNA"/>
</dbReference>
<dbReference type="GO" id="GO:0003942">
    <property type="term" value="F:N-acetyl-gamma-glutamyl-phosphate reductase activity"/>
    <property type="evidence" value="ECO:0007669"/>
    <property type="project" value="UniProtKB-EC"/>
</dbReference>
<accession>A0ABT1SVJ6</accession>
<dbReference type="Proteomes" id="UP001206692">
    <property type="component" value="Unassembled WGS sequence"/>
</dbReference>
<dbReference type="EC" id="1.2.1.38" evidence="1"/>
<keyword evidence="2" id="KW-1185">Reference proteome</keyword>
<reference evidence="1 2" key="1">
    <citation type="submission" date="2022-06" db="EMBL/GenBank/DDBJ databases">
        <title>Isolation of gut microbiota from human fecal samples.</title>
        <authorList>
            <person name="Pamer E.G."/>
            <person name="Barat B."/>
            <person name="Waligurski E."/>
            <person name="Medina S."/>
            <person name="Paddock L."/>
            <person name="Mostad J."/>
        </authorList>
    </citation>
    <scope>NUCLEOTIDE SEQUENCE [LARGE SCALE GENOMIC DNA]</scope>
    <source>
        <strain evidence="1 2">DFI.1.1</strain>
    </source>
</reference>
<keyword evidence="1" id="KW-0560">Oxidoreductase</keyword>